<name>G0L0D2_ZOBGA</name>
<dbReference type="KEGG" id="zga:ZOBELLIA_196"/>
<evidence type="ECO:0000313" key="8">
    <source>
        <dbReference type="EMBL" id="CAZ94269.1"/>
    </source>
</evidence>
<dbReference type="InterPro" id="IPR025887">
    <property type="entry name" value="Glyco_hydro_31_N_dom"/>
</dbReference>
<dbReference type="GO" id="GO:0030246">
    <property type="term" value="F:carbohydrate binding"/>
    <property type="evidence" value="ECO:0007669"/>
    <property type="project" value="InterPro"/>
</dbReference>
<dbReference type="PANTHER" id="PTHR43863">
    <property type="entry name" value="HYDROLASE, PUTATIVE (AFU_ORTHOLOGUE AFUA_1G03140)-RELATED"/>
    <property type="match status" value="1"/>
</dbReference>
<dbReference type="Pfam" id="PF01055">
    <property type="entry name" value="Glyco_hydro_31_2nd"/>
    <property type="match status" value="1"/>
</dbReference>
<dbReference type="SUPFAM" id="SSF74650">
    <property type="entry name" value="Galactose mutarotase-like"/>
    <property type="match status" value="1"/>
</dbReference>
<dbReference type="SUPFAM" id="SSF51011">
    <property type="entry name" value="Glycosyl hydrolase domain"/>
    <property type="match status" value="1"/>
</dbReference>
<dbReference type="EC" id="3.2.1.-" evidence="8"/>
<dbReference type="Proteomes" id="UP000008898">
    <property type="component" value="Chromosome"/>
</dbReference>
<dbReference type="SUPFAM" id="SSF51445">
    <property type="entry name" value="(Trans)glycosidases"/>
    <property type="match status" value="1"/>
</dbReference>
<comment type="similarity">
    <text evidence="1 2">Belongs to the glycosyl hydrolase 31 family.</text>
</comment>
<dbReference type="Pfam" id="PF13802">
    <property type="entry name" value="Gal_mutarotas_2"/>
    <property type="match status" value="1"/>
</dbReference>
<evidence type="ECO:0000256" key="1">
    <source>
        <dbReference type="ARBA" id="ARBA00007806"/>
    </source>
</evidence>
<dbReference type="GO" id="GO:0005975">
    <property type="term" value="P:carbohydrate metabolic process"/>
    <property type="evidence" value="ECO:0007669"/>
    <property type="project" value="InterPro"/>
</dbReference>
<organism evidence="8 9">
    <name type="scientific">Zobellia galactanivorans (strain DSM 12802 / CCUG 47099 / CIP 106680 / NCIMB 13871 / Dsij)</name>
    <dbReference type="NCBI Taxonomy" id="63186"/>
    <lineage>
        <taxon>Bacteria</taxon>
        <taxon>Pseudomonadati</taxon>
        <taxon>Bacteroidota</taxon>
        <taxon>Flavobacteriia</taxon>
        <taxon>Flavobacteriales</taxon>
        <taxon>Flavobacteriaceae</taxon>
        <taxon>Zobellia</taxon>
    </lineage>
</organism>
<evidence type="ECO:0000259" key="7">
    <source>
        <dbReference type="Pfam" id="PF21365"/>
    </source>
</evidence>
<dbReference type="CDD" id="cd14752">
    <property type="entry name" value="GH31_N"/>
    <property type="match status" value="1"/>
</dbReference>
<dbReference type="Pfam" id="PF21365">
    <property type="entry name" value="Glyco_hydro_31_3rd"/>
    <property type="match status" value="1"/>
</dbReference>
<dbReference type="InterPro" id="IPR051816">
    <property type="entry name" value="Glycosyl_Hydrolase_31"/>
</dbReference>
<dbReference type="Gene3D" id="3.20.20.80">
    <property type="entry name" value="Glycosidases"/>
    <property type="match status" value="1"/>
</dbReference>
<keyword evidence="9" id="KW-1185">Reference proteome</keyword>
<feature type="domain" description="Glycosyl hydrolase family 31 C-terminal" evidence="7">
    <location>
        <begin position="569"/>
        <end position="634"/>
    </location>
</feature>
<dbReference type="InterPro" id="IPR011013">
    <property type="entry name" value="Gal_mutarotase_sf_dom"/>
</dbReference>
<dbReference type="InterPro" id="IPR017853">
    <property type="entry name" value="GH"/>
</dbReference>
<feature type="region of interest" description="Disordered" evidence="3">
    <location>
        <begin position="167"/>
        <end position="187"/>
    </location>
</feature>
<feature type="domain" description="DUF5110" evidence="6">
    <location>
        <begin position="651"/>
        <end position="690"/>
    </location>
</feature>
<dbReference type="CDD" id="cd06592">
    <property type="entry name" value="GH31_NET37"/>
    <property type="match status" value="1"/>
</dbReference>
<evidence type="ECO:0000259" key="5">
    <source>
        <dbReference type="Pfam" id="PF13802"/>
    </source>
</evidence>
<dbReference type="GO" id="GO:0004553">
    <property type="term" value="F:hydrolase activity, hydrolyzing O-glycosyl compounds"/>
    <property type="evidence" value="ECO:0007669"/>
    <property type="project" value="InterPro"/>
</dbReference>
<dbReference type="InterPro" id="IPR013780">
    <property type="entry name" value="Glyco_hydro_b"/>
</dbReference>
<dbReference type="InterPro" id="IPR000322">
    <property type="entry name" value="Glyco_hydro_31_TIM"/>
</dbReference>
<feature type="domain" description="Glycoside hydrolase family 31 TIM barrel" evidence="4">
    <location>
        <begin position="228"/>
        <end position="521"/>
    </location>
</feature>
<evidence type="ECO:0000259" key="6">
    <source>
        <dbReference type="Pfam" id="PF17137"/>
    </source>
</evidence>
<evidence type="ECO:0000259" key="4">
    <source>
        <dbReference type="Pfam" id="PF01055"/>
    </source>
</evidence>
<reference evidence="9" key="1">
    <citation type="submission" date="2009-07" db="EMBL/GenBank/DDBJ databases">
        <title>Complete genome sequence of Zobellia galactanivorans Dsij.</title>
        <authorList>
            <consortium name="Genoscope - CEA"/>
        </authorList>
    </citation>
    <scope>NUCLEOTIDE SEQUENCE [LARGE SCALE GENOMIC DNA]</scope>
    <source>
        <strain evidence="9">DSM 12802 / CCUG 47099 / CIP 106680 / NCIMB 13871 / Dsij</strain>
    </source>
</reference>
<keyword evidence="2 8" id="KW-0378">Hydrolase</keyword>
<feature type="domain" description="Glycoside hydrolase family 31 N-terminal" evidence="5">
    <location>
        <begin position="41"/>
        <end position="155"/>
    </location>
</feature>
<dbReference type="OrthoDB" id="176168at2"/>
<evidence type="ECO:0000256" key="2">
    <source>
        <dbReference type="RuleBase" id="RU361185"/>
    </source>
</evidence>
<dbReference type="Pfam" id="PF17137">
    <property type="entry name" value="DUF5110"/>
    <property type="match status" value="1"/>
</dbReference>
<dbReference type="Gene3D" id="2.60.40.1760">
    <property type="entry name" value="glycosyl hydrolase (family 31)"/>
    <property type="match status" value="1"/>
</dbReference>
<proteinExistence type="inferred from homology"/>
<sequence length="722" mass="82302">MIKFFLPLTFLIVLLSCTNTEKPLSNDLVKANWQETLPGIWKTVINKGETYNFIDQAPVAPKVEAIKKLGNSGFPLDKSSIEIKVINGKTYISLPLKKEEQIYGLGLNFKSLDQVGKVKRLHVDHYNHRDDGRTHAPVPFYVSSLGYGVFINSAQYIDVYVGTGVKKDNPDAPKPRDRNTDPNWESNPYSNAVEILIPSDKAEILVFEGETPMKVVQRFNLFFGGGVIPPKWGLGFWQRTPTLYNNKEVMKEISDFKEKNFPLDVIGLEPGWHSKSYPCTFEWDAERFPNPSQFINQVDNESVKLNLWCNPYVSPSSSMYDKLMPLSGSHKVWGGIVPDLNMEEARNIYGDHIMKNQISLGISGFKVDEVDGFDYWLWPDVATFPSGVSAEQTRQTYGLKFMDMVTDLYRKQNTRTYGLARANNAGGVAMPYALYNDQYAHQDFIAGLANSGFNGVLWEPEVRESDSAEEWLRRMQTSCLSPMAMINAWGSGTKPWSFPEVYEACQEIAYLRMQLLPYLYSSFSRYYFEGIPPFRAMALEDSYNSERKLIKKELDHTDNPYQQALLKENLTQYMMGDNIMVAPMFTGMKEREVILPKGRWFNFYTGSFMGDGEVITVAPPVNQIPLFVRDGGIIPMIPPIRQTSEWKEGTPLTLRVYGNAPAEFILYDDDGKSYDFEKGKYTTKLLKADKGVGQIKDLQNNSSWTYGEIHWEFMTKTNVPIK</sequence>
<dbReference type="InterPro" id="IPR033403">
    <property type="entry name" value="DUF5110"/>
</dbReference>
<dbReference type="STRING" id="63186.ZOBELLIA_196"/>
<dbReference type="RefSeq" id="WP_013991582.1">
    <property type="nucleotide sequence ID" value="NC_015844.1"/>
</dbReference>
<dbReference type="AlphaFoldDB" id="G0L0D2"/>
<feature type="compositionally biased region" description="Basic and acidic residues" evidence="3">
    <location>
        <begin position="167"/>
        <end position="180"/>
    </location>
</feature>
<dbReference type="InterPro" id="IPR048395">
    <property type="entry name" value="Glyco_hydro_31_C"/>
</dbReference>
<dbReference type="HOGENOM" id="CLU_397855_0_0_10"/>
<dbReference type="EMBL" id="FP476056">
    <property type="protein sequence ID" value="CAZ94269.1"/>
    <property type="molecule type" value="Genomic_DNA"/>
</dbReference>
<dbReference type="PANTHER" id="PTHR43863:SF2">
    <property type="entry name" value="MALTASE-GLUCOAMYLASE"/>
    <property type="match status" value="1"/>
</dbReference>
<protein>
    <submittedName>
        <fullName evidence="8">Glycoside hydrolase, family GH31</fullName>
        <ecNumber evidence="8">3.2.1.-</ecNumber>
    </submittedName>
</protein>
<reference evidence="8 9" key="2">
    <citation type="journal article" date="2012" name="Environ. Microbiol.">
        <title>Characterization of the first alginolytic operons in a marine bacterium: from their emergence in marine Flavobacteriia to their independent transfers to marine Proteobacteria and human gut Bacteroides.</title>
        <authorList>
            <person name="Thomas F."/>
            <person name="Barbeyron T."/>
            <person name="Tonon T."/>
            <person name="Genicot S."/>
            <person name="Czjzek M."/>
            <person name="Michel G."/>
        </authorList>
    </citation>
    <scope>NUCLEOTIDE SEQUENCE [LARGE SCALE GENOMIC DNA]</scope>
    <source>
        <strain evidence="9">DSM 12802 / CCUG 47099 / CIP 106680 / NCIMB 13871 / Dsij</strain>
    </source>
</reference>
<evidence type="ECO:0000256" key="3">
    <source>
        <dbReference type="SAM" id="MobiDB-lite"/>
    </source>
</evidence>
<dbReference type="PATRIC" id="fig|63186.3.peg.198"/>
<dbReference type="Gene3D" id="2.60.40.1180">
    <property type="entry name" value="Golgi alpha-mannosidase II"/>
    <property type="match status" value="2"/>
</dbReference>
<gene>
    <name evidence="8" type="ordered locus">zobellia_196</name>
</gene>
<evidence type="ECO:0000313" key="9">
    <source>
        <dbReference type="Proteomes" id="UP000008898"/>
    </source>
</evidence>
<keyword evidence="2 8" id="KW-0326">Glycosidase</keyword>
<accession>G0L0D2</accession>
<dbReference type="PROSITE" id="PS51257">
    <property type="entry name" value="PROKAR_LIPOPROTEIN"/>
    <property type="match status" value="1"/>
</dbReference>